<dbReference type="SUPFAM" id="SSF48013">
    <property type="entry name" value="NusB-like"/>
    <property type="match status" value="1"/>
</dbReference>
<evidence type="ECO:0000259" key="6">
    <source>
        <dbReference type="Pfam" id="PF01029"/>
    </source>
</evidence>
<accession>A0A368BPV3</accession>
<dbReference type="InterPro" id="IPR035926">
    <property type="entry name" value="NusB-like_sf"/>
</dbReference>
<evidence type="ECO:0000313" key="8">
    <source>
        <dbReference type="Proteomes" id="UP000253032"/>
    </source>
</evidence>
<reference evidence="7 8" key="1">
    <citation type="journal article" date="2018" name="Microbiome">
        <title>Fine metagenomic profile of the Mediterranean stratified and mixed water columns revealed by assembly and recruitment.</title>
        <authorList>
            <person name="Haro-Moreno J.M."/>
            <person name="Lopez-Perez M."/>
            <person name="De La Torre J.R."/>
            <person name="Picazo A."/>
            <person name="Camacho A."/>
            <person name="Rodriguez-Valera F."/>
        </authorList>
    </citation>
    <scope>NUCLEOTIDE SEQUENCE [LARGE SCALE GENOMIC DNA]</scope>
    <source>
        <strain evidence="7">MED-G84</strain>
    </source>
</reference>
<dbReference type="Gene3D" id="1.10.940.10">
    <property type="entry name" value="NusB-like"/>
    <property type="match status" value="1"/>
</dbReference>
<keyword evidence="3" id="KW-0694">RNA-binding</keyword>
<comment type="similarity">
    <text evidence="1">Belongs to the NusB family.</text>
</comment>
<gene>
    <name evidence="7" type="ORF">DBW98_01700</name>
</gene>
<dbReference type="InterPro" id="IPR006027">
    <property type="entry name" value="NusB_RsmB_TIM44"/>
</dbReference>
<keyword evidence="4" id="KW-0805">Transcription regulation</keyword>
<dbReference type="GO" id="GO:0003723">
    <property type="term" value="F:RNA binding"/>
    <property type="evidence" value="ECO:0007669"/>
    <property type="project" value="UniProtKB-KW"/>
</dbReference>
<dbReference type="PANTHER" id="PTHR11078:SF3">
    <property type="entry name" value="ANTITERMINATION NUSB DOMAIN-CONTAINING PROTEIN"/>
    <property type="match status" value="1"/>
</dbReference>
<dbReference type="EMBL" id="QOPC01000006">
    <property type="protein sequence ID" value="RCL38934.1"/>
    <property type="molecule type" value="Genomic_DNA"/>
</dbReference>
<comment type="caution">
    <text evidence="7">The sequence shown here is derived from an EMBL/GenBank/DDBJ whole genome shotgun (WGS) entry which is preliminary data.</text>
</comment>
<dbReference type="GO" id="GO:0005829">
    <property type="term" value="C:cytosol"/>
    <property type="evidence" value="ECO:0007669"/>
    <property type="project" value="TreeGrafter"/>
</dbReference>
<dbReference type="InterPro" id="IPR011605">
    <property type="entry name" value="NusB_fam"/>
</dbReference>
<dbReference type="Pfam" id="PF01029">
    <property type="entry name" value="NusB"/>
    <property type="match status" value="1"/>
</dbReference>
<protein>
    <submittedName>
        <fullName evidence="7">Transcription antitermination protein NusB</fullName>
    </submittedName>
</protein>
<name>A0A368BPV3_9GAMM</name>
<dbReference type="GO" id="GO:0031564">
    <property type="term" value="P:transcription antitermination"/>
    <property type="evidence" value="ECO:0007669"/>
    <property type="project" value="UniProtKB-KW"/>
</dbReference>
<dbReference type="AlphaFoldDB" id="A0A368BPV3"/>
<dbReference type="Proteomes" id="UP000253032">
    <property type="component" value="Unassembled WGS sequence"/>
</dbReference>
<dbReference type="PANTHER" id="PTHR11078">
    <property type="entry name" value="N UTILIZATION SUBSTANCE PROTEIN B-RELATED"/>
    <property type="match status" value="1"/>
</dbReference>
<dbReference type="GO" id="GO:0006353">
    <property type="term" value="P:DNA-templated transcription termination"/>
    <property type="evidence" value="ECO:0007669"/>
    <property type="project" value="InterPro"/>
</dbReference>
<sequence>MSKNLGKFKQELQTRECLVQAIFQYLFHESNLHFLIDQFLKENTPKKISFDYFKQRLENIFEQSDDLKKITGAFKSDKDENLEIIDEAILWLGIVEIRANELDHPIVIDECIRLAKKFSNPNSYKFINAKLDEWLKTNQADWLKKNS</sequence>
<keyword evidence="5" id="KW-0804">Transcription</keyword>
<feature type="domain" description="NusB/RsmB/TIM44" evidence="6">
    <location>
        <begin position="13"/>
        <end position="133"/>
    </location>
</feature>
<evidence type="ECO:0000256" key="5">
    <source>
        <dbReference type="ARBA" id="ARBA00023163"/>
    </source>
</evidence>
<evidence type="ECO:0000256" key="2">
    <source>
        <dbReference type="ARBA" id="ARBA00022814"/>
    </source>
</evidence>
<evidence type="ECO:0000313" key="7">
    <source>
        <dbReference type="EMBL" id="RCL38934.1"/>
    </source>
</evidence>
<keyword evidence="2" id="KW-0889">Transcription antitermination</keyword>
<proteinExistence type="inferred from homology"/>
<evidence type="ECO:0000256" key="3">
    <source>
        <dbReference type="ARBA" id="ARBA00022884"/>
    </source>
</evidence>
<organism evidence="7 8">
    <name type="scientific">SAR86 cluster bacterium</name>
    <dbReference type="NCBI Taxonomy" id="2030880"/>
    <lineage>
        <taxon>Bacteria</taxon>
        <taxon>Pseudomonadati</taxon>
        <taxon>Pseudomonadota</taxon>
        <taxon>Gammaproteobacteria</taxon>
        <taxon>SAR86 cluster</taxon>
    </lineage>
</organism>
<evidence type="ECO:0000256" key="1">
    <source>
        <dbReference type="ARBA" id="ARBA00005952"/>
    </source>
</evidence>
<evidence type="ECO:0000256" key="4">
    <source>
        <dbReference type="ARBA" id="ARBA00023015"/>
    </source>
</evidence>